<feature type="domain" description="Transglutaminase-like" evidence="1">
    <location>
        <begin position="73"/>
        <end position="145"/>
    </location>
</feature>
<accession>A0A1H5R4E3</accession>
<reference evidence="3" key="1">
    <citation type="submission" date="2016-10" db="EMBL/GenBank/DDBJ databases">
        <authorList>
            <person name="Varghese N."/>
            <person name="Submissions S."/>
        </authorList>
    </citation>
    <scope>NUCLEOTIDE SEQUENCE [LARGE SCALE GENOMIC DNA]</scope>
    <source>
        <strain evidence="3">DSM 44654</strain>
    </source>
</reference>
<dbReference type="OrthoDB" id="4697328at2"/>
<name>A0A1H5R4E3_9PSEU</name>
<sequence>MAAETPPQDLLGVTPFLDHDHPVVREFVGQALDGSEQTLTDKAVALYYAVRDKLHYEVYGAALSREGLKASSIISRGRGFCVHKSIVYAAVCRAAGVPSRIALTDVRNHLASPRLRELVGGDVFRFHALNSVYLDGKWVRATPVFTKLLCKLYGITPLEFDGTADSMSHPYDSKGRRYMEFLHDYGDFDDFPYELVVEGIRSAHPALFASRYETAGGSLVAEAADETGESGLKAA</sequence>
<dbReference type="EMBL" id="FNUJ01000006">
    <property type="protein sequence ID" value="SEF33252.1"/>
    <property type="molecule type" value="Genomic_DNA"/>
</dbReference>
<proteinExistence type="predicted"/>
<dbReference type="PANTHER" id="PTHR33490">
    <property type="entry name" value="BLR5614 PROTEIN-RELATED"/>
    <property type="match status" value="1"/>
</dbReference>
<dbReference type="InterPro" id="IPR002931">
    <property type="entry name" value="Transglutaminase-like"/>
</dbReference>
<protein>
    <submittedName>
        <fullName evidence="2">Transglutaminase-like superfamily protein</fullName>
    </submittedName>
</protein>
<dbReference type="SMART" id="SM00460">
    <property type="entry name" value="TGc"/>
    <property type="match status" value="1"/>
</dbReference>
<dbReference type="RefSeq" id="WP_086671483.1">
    <property type="nucleotide sequence ID" value="NZ_FNUJ01000006.1"/>
</dbReference>
<dbReference type="InterPro" id="IPR038765">
    <property type="entry name" value="Papain-like_cys_pep_sf"/>
</dbReference>
<dbReference type="Pfam" id="PF01841">
    <property type="entry name" value="Transglut_core"/>
    <property type="match status" value="1"/>
</dbReference>
<dbReference type="PANTHER" id="PTHR33490:SF3">
    <property type="entry name" value="CONSERVED INTEGRAL MEMBRANE PROTEIN"/>
    <property type="match status" value="1"/>
</dbReference>
<evidence type="ECO:0000313" key="3">
    <source>
        <dbReference type="Proteomes" id="UP000198878"/>
    </source>
</evidence>
<dbReference type="AlphaFoldDB" id="A0A1H5R4E3"/>
<keyword evidence="3" id="KW-1185">Reference proteome</keyword>
<evidence type="ECO:0000313" key="2">
    <source>
        <dbReference type="EMBL" id="SEF33252.1"/>
    </source>
</evidence>
<dbReference type="SUPFAM" id="SSF54001">
    <property type="entry name" value="Cysteine proteinases"/>
    <property type="match status" value="1"/>
</dbReference>
<evidence type="ECO:0000259" key="1">
    <source>
        <dbReference type="SMART" id="SM00460"/>
    </source>
</evidence>
<dbReference type="Gene3D" id="3.10.620.30">
    <property type="match status" value="1"/>
</dbReference>
<dbReference type="STRING" id="218821.SAMN05421837_106687"/>
<dbReference type="Proteomes" id="UP000198878">
    <property type="component" value="Unassembled WGS sequence"/>
</dbReference>
<organism evidence="2 3">
    <name type="scientific">Amycolatopsis pretoriensis</name>
    <dbReference type="NCBI Taxonomy" id="218821"/>
    <lineage>
        <taxon>Bacteria</taxon>
        <taxon>Bacillati</taxon>
        <taxon>Actinomycetota</taxon>
        <taxon>Actinomycetes</taxon>
        <taxon>Pseudonocardiales</taxon>
        <taxon>Pseudonocardiaceae</taxon>
        <taxon>Amycolatopsis</taxon>
    </lineage>
</organism>
<gene>
    <name evidence="2" type="ORF">SAMN05421837_106687</name>
</gene>